<keyword evidence="5" id="KW-1185">Reference proteome</keyword>
<dbReference type="AlphaFoldDB" id="A0AAV6FNV1"/>
<dbReference type="Pfam" id="PF00061">
    <property type="entry name" value="Lipocalin"/>
    <property type="match status" value="1"/>
</dbReference>
<sequence length="134" mass="14956">MAEKFVGTWKMVESENFDEYLKALGVGFALRQVASRAKPSLTITMDTDGTITMKTQSTFKNTEVKFKLNEEFDETTGDDRKTKNVMALDKGTLVQTQTWDGKETTIEREVGDGKLIAKCKMGGVVAVRTYVKEA</sequence>
<evidence type="ECO:0000256" key="1">
    <source>
        <dbReference type="ARBA" id="ARBA00008390"/>
    </source>
</evidence>
<dbReference type="FunFam" id="2.40.128.20:FF:000001">
    <property type="entry name" value="Fatty acid-binding protein, adipocyte"/>
    <property type="match status" value="1"/>
</dbReference>
<comment type="caution">
    <text evidence="4">The sequence shown here is derived from an EMBL/GenBank/DDBJ whole genome shotgun (WGS) entry which is preliminary data.</text>
</comment>
<evidence type="ECO:0000313" key="4">
    <source>
        <dbReference type="EMBL" id="KAG5264220.1"/>
    </source>
</evidence>
<dbReference type="Gene3D" id="2.40.128.20">
    <property type="match status" value="1"/>
</dbReference>
<reference evidence="4" key="1">
    <citation type="submission" date="2020-10" db="EMBL/GenBank/DDBJ databases">
        <title>Chromosome-scale genome assembly of the Allis shad, Alosa alosa.</title>
        <authorList>
            <person name="Margot Z."/>
            <person name="Christophe K."/>
            <person name="Cabau C."/>
            <person name="Louis A."/>
            <person name="Berthelot C."/>
            <person name="Parey E."/>
            <person name="Roest Crollius H."/>
            <person name="Montfort J."/>
            <person name="Robinson-Rechavi M."/>
            <person name="Bucao C."/>
            <person name="Bouchez O."/>
            <person name="Gislard M."/>
            <person name="Lluch J."/>
            <person name="Milhes M."/>
            <person name="Lampietro C."/>
            <person name="Lopez Roques C."/>
            <person name="Donnadieu C."/>
            <person name="Braasch I."/>
            <person name="Desvignes T."/>
            <person name="Postlethwait J."/>
            <person name="Bobe J."/>
            <person name="Guiguen Y."/>
        </authorList>
    </citation>
    <scope>NUCLEOTIDE SEQUENCE</scope>
    <source>
        <strain evidence="4">M-15738</strain>
        <tissue evidence="4">Blood</tissue>
    </source>
</reference>
<dbReference type="InterPro" id="IPR000566">
    <property type="entry name" value="Lipocln_cytosolic_FA-bd_dom"/>
</dbReference>
<dbReference type="InterPro" id="IPR012674">
    <property type="entry name" value="Calycin"/>
</dbReference>
<dbReference type="InterPro" id="IPR031259">
    <property type="entry name" value="ILBP"/>
</dbReference>
<dbReference type="Proteomes" id="UP000823561">
    <property type="component" value="Chromosome 20"/>
</dbReference>
<dbReference type="EMBL" id="JADWDJ010000020">
    <property type="protein sequence ID" value="KAG5264220.1"/>
    <property type="molecule type" value="Genomic_DNA"/>
</dbReference>
<dbReference type="SUPFAM" id="SSF50814">
    <property type="entry name" value="Lipocalins"/>
    <property type="match status" value="1"/>
</dbReference>
<dbReference type="PROSITE" id="PS00214">
    <property type="entry name" value="FABP"/>
    <property type="match status" value="1"/>
</dbReference>
<accession>A0AAV6FNV1</accession>
<name>A0AAV6FNV1_9TELE</name>
<protein>
    <recommendedName>
        <fullName evidence="3">Cytosolic fatty-acid binding proteins domain-containing protein</fullName>
    </recommendedName>
</protein>
<organism evidence="4 5">
    <name type="scientific">Alosa alosa</name>
    <name type="common">allis shad</name>
    <dbReference type="NCBI Taxonomy" id="278164"/>
    <lineage>
        <taxon>Eukaryota</taxon>
        <taxon>Metazoa</taxon>
        <taxon>Chordata</taxon>
        <taxon>Craniata</taxon>
        <taxon>Vertebrata</taxon>
        <taxon>Euteleostomi</taxon>
        <taxon>Actinopterygii</taxon>
        <taxon>Neopterygii</taxon>
        <taxon>Teleostei</taxon>
        <taxon>Clupei</taxon>
        <taxon>Clupeiformes</taxon>
        <taxon>Clupeoidei</taxon>
        <taxon>Clupeidae</taxon>
        <taxon>Alosa</taxon>
    </lineage>
</organism>
<evidence type="ECO:0000259" key="3">
    <source>
        <dbReference type="PROSITE" id="PS00214"/>
    </source>
</evidence>
<dbReference type="GO" id="GO:0008289">
    <property type="term" value="F:lipid binding"/>
    <property type="evidence" value="ECO:0007669"/>
    <property type="project" value="InterPro"/>
</dbReference>
<dbReference type="PRINTS" id="PR00178">
    <property type="entry name" value="FATTYACIDBP"/>
</dbReference>
<evidence type="ECO:0000256" key="2">
    <source>
        <dbReference type="RuleBase" id="RU003696"/>
    </source>
</evidence>
<gene>
    <name evidence="4" type="ORF">AALO_G00251300</name>
</gene>
<proteinExistence type="inferred from homology"/>
<feature type="domain" description="Cytosolic fatty-acid binding proteins" evidence="3">
    <location>
        <begin position="7"/>
        <end position="24"/>
    </location>
</feature>
<keyword evidence="2" id="KW-0813">Transport</keyword>
<evidence type="ECO:0000313" key="5">
    <source>
        <dbReference type="Proteomes" id="UP000823561"/>
    </source>
</evidence>
<comment type="similarity">
    <text evidence="1 2">Belongs to the calycin superfamily. Fatty-acid binding protein (FABP) family.</text>
</comment>
<dbReference type="PANTHER" id="PTHR11955">
    <property type="entry name" value="FATTY ACID BINDING PROTEIN"/>
    <property type="match status" value="1"/>
</dbReference>
<dbReference type="InterPro" id="IPR000463">
    <property type="entry name" value="Fatty_acid-bd"/>
</dbReference>